<organism evidence="1 2">
    <name type="scientific">Gossypium australe</name>
    <dbReference type="NCBI Taxonomy" id="47621"/>
    <lineage>
        <taxon>Eukaryota</taxon>
        <taxon>Viridiplantae</taxon>
        <taxon>Streptophyta</taxon>
        <taxon>Embryophyta</taxon>
        <taxon>Tracheophyta</taxon>
        <taxon>Spermatophyta</taxon>
        <taxon>Magnoliopsida</taxon>
        <taxon>eudicotyledons</taxon>
        <taxon>Gunneridae</taxon>
        <taxon>Pentapetalae</taxon>
        <taxon>rosids</taxon>
        <taxon>malvids</taxon>
        <taxon>Malvales</taxon>
        <taxon>Malvaceae</taxon>
        <taxon>Malvoideae</taxon>
        <taxon>Gossypium</taxon>
    </lineage>
</organism>
<dbReference type="AlphaFoldDB" id="A0A5B6WPH7"/>
<dbReference type="EMBL" id="SMMG02000002">
    <property type="protein sequence ID" value="KAA3483789.1"/>
    <property type="molecule type" value="Genomic_DNA"/>
</dbReference>
<comment type="caution">
    <text evidence="1">The sequence shown here is derived from an EMBL/GenBank/DDBJ whole genome shotgun (WGS) entry which is preliminary data.</text>
</comment>
<gene>
    <name evidence="1" type="ORF">EPI10_005930</name>
</gene>
<sequence length="165" mass="19163">MEITKHSVVSKISFPTRLKEKKKWDKDEFVSFLNLFKNLNVNFPLSELIKKVPKYAKFIKEIRCRRIKVGKQVNINASYSAIILRQVPQKLKDPGSFTIPIEIGSVHFNRVKLLLIECLYPYFEKIGLGDLKNTQILSASEMSTRRCVSQSAQLYNSGRLRHSRF</sequence>
<evidence type="ECO:0000313" key="2">
    <source>
        <dbReference type="Proteomes" id="UP000325315"/>
    </source>
</evidence>
<name>A0A5B6WPH7_9ROSI</name>
<protein>
    <submittedName>
        <fullName evidence="1">Integrase, catalytic core</fullName>
    </submittedName>
</protein>
<reference evidence="2" key="1">
    <citation type="journal article" date="2019" name="Plant Biotechnol. J.">
        <title>Genome sequencing of the Australian wild diploid species Gossypium australe highlights disease resistance and delayed gland morphogenesis.</title>
        <authorList>
            <person name="Cai Y."/>
            <person name="Cai X."/>
            <person name="Wang Q."/>
            <person name="Wang P."/>
            <person name="Zhang Y."/>
            <person name="Cai C."/>
            <person name="Xu Y."/>
            <person name="Wang K."/>
            <person name="Zhou Z."/>
            <person name="Wang C."/>
            <person name="Geng S."/>
            <person name="Li B."/>
            <person name="Dong Q."/>
            <person name="Hou Y."/>
            <person name="Wang H."/>
            <person name="Ai P."/>
            <person name="Liu Z."/>
            <person name="Yi F."/>
            <person name="Sun M."/>
            <person name="An G."/>
            <person name="Cheng J."/>
            <person name="Zhang Y."/>
            <person name="Shi Q."/>
            <person name="Xie Y."/>
            <person name="Shi X."/>
            <person name="Chang Y."/>
            <person name="Huang F."/>
            <person name="Chen Y."/>
            <person name="Hong S."/>
            <person name="Mi L."/>
            <person name="Sun Q."/>
            <person name="Zhang L."/>
            <person name="Zhou B."/>
            <person name="Peng R."/>
            <person name="Zhang X."/>
            <person name="Liu F."/>
        </authorList>
    </citation>
    <scope>NUCLEOTIDE SEQUENCE [LARGE SCALE GENOMIC DNA]</scope>
    <source>
        <strain evidence="2">cv. PA1801</strain>
    </source>
</reference>
<keyword evidence="2" id="KW-1185">Reference proteome</keyword>
<accession>A0A5B6WPH7</accession>
<dbReference type="PANTHER" id="PTHR33067:SF9">
    <property type="entry name" value="RNA-DIRECTED DNA POLYMERASE"/>
    <property type="match status" value="1"/>
</dbReference>
<dbReference type="PANTHER" id="PTHR33067">
    <property type="entry name" value="RNA-DIRECTED DNA POLYMERASE-RELATED"/>
    <property type="match status" value="1"/>
</dbReference>
<proteinExistence type="predicted"/>
<dbReference type="Proteomes" id="UP000325315">
    <property type="component" value="Unassembled WGS sequence"/>
</dbReference>
<evidence type="ECO:0000313" key="1">
    <source>
        <dbReference type="EMBL" id="KAA3483789.1"/>
    </source>
</evidence>